<keyword evidence="3" id="KW-0548">Nucleotidyltransferase</keyword>
<organism evidence="8">
    <name type="scientific">Prorhinotermes simplex sobeli-like virus 1</name>
    <dbReference type="NCBI Taxonomy" id="3133517"/>
    <lineage>
        <taxon>Viruses</taxon>
        <taxon>Riboviria</taxon>
        <taxon>Orthornavirae</taxon>
        <taxon>Pisuviricota</taxon>
        <taxon>Pisoniviricetes</taxon>
        <taxon>Sobelivirales</taxon>
    </lineage>
</organism>
<keyword evidence="2" id="KW-0808">Transferase</keyword>
<dbReference type="InterPro" id="IPR043502">
    <property type="entry name" value="DNA/RNA_pol_sf"/>
</dbReference>
<evidence type="ECO:0000256" key="6">
    <source>
        <dbReference type="ARBA" id="ARBA00048744"/>
    </source>
</evidence>
<dbReference type="InterPro" id="IPR001205">
    <property type="entry name" value="RNA-dir_pol_C"/>
</dbReference>
<name>A0AAT9JH82_9VIRU</name>
<evidence type="ECO:0000313" key="8">
    <source>
        <dbReference type="EMBL" id="DBA56744.1"/>
    </source>
</evidence>
<dbReference type="GO" id="GO:0003968">
    <property type="term" value="F:RNA-directed RNA polymerase activity"/>
    <property type="evidence" value="ECO:0007669"/>
    <property type="project" value="UniProtKB-KW"/>
</dbReference>
<dbReference type="PRINTS" id="PR00914">
    <property type="entry name" value="LVIRUSRNAPOL"/>
</dbReference>
<dbReference type="InterPro" id="IPR001795">
    <property type="entry name" value="RNA-dir_pol_luteovirus"/>
</dbReference>
<comment type="catalytic activity">
    <reaction evidence="6">
        <text>RNA(n) + a ribonucleoside 5'-triphosphate = RNA(n+1) + diphosphate</text>
        <dbReference type="Rhea" id="RHEA:21248"/>
        <dbReference type="Rhea" id="RHEA-COMP:14527"/>
        <dbReference type="Rhea" id="RHEA-COMP:17342"/>
        <dbReference type="ChEBI" id="CHEBI:33019"/>
        <dbReference type="ChEBI" id="CHEBI:61557"/>
        <dbReference type="ChEBI" id="CHEBI:140395"/>
        <dbReference type="EC" id="2.7.7.48"/>
    </reaction>
</comment>
<dbReference type="Pfam" id="PF00680">
    <property type="entry name" value="RdRP_1"/>
    <property type="match status" value="1"/>
</dbReference>
<dbReference type="SUPFAM" id="SSF56672">
    <property type="entry name" value="DNA/RNA polymerases"/>
    <property type="match status" value="1"/>
</dbReference>
<evidence type="ECO:0000256" key="1">
    <source>
        <dbReference type="ARBA" id="ARBA00022484"/>
    </source>
</evidence>
<evidence type="ECO:0000259" key="7">
    <source>
        <dbReference type="Pfam" id="PF00680"/>
    </source>
</evidence>
<accession>A0AAT9JH82</accession>
<reference evidence="8" key="1">
    <citation type="journal article" date="2024" name="Microb. Genom.">
        <title>The hidden RNA viruses in Blattodea (cockroach and termite).</title>
        <authorList>
            <person name="Fan J."/>
            <person name="Jiang S."/>
            <person name="Li W."/>
            <person name="Li J."/>
            <person name="Pang R."/>
            <person name="Wu H."/>
        </authorList>
    </citation>
    <scope>NUCLEOTIDE SEQUENCE</scope>
    <source>
        <strain evidence="8">CU2017</strain>
    </source>
</reference>
<sequence length="306" mass="35121">MDSPPDDIRTFIKDEPHKIEKVQAGRLRLIMVISLEDQMVDRLLFHHWSETELRNCLKIPGKTGWTPIPFGYRVFNQELPRDWLATDCSSFDWTFPSWLPNALLRLRKDLSPPQSKDYWDKVYARYSQVLERAVVRLPTGERFIQIGTGLMKSGWFRTISENSAAQVLINLLAWLRAGFEMQDFPRIWTMGDDVILAPVYSDEVQELENALATTGIVVKQSTDAPEFGGFRISGSRVDPLYPDKHDFMLRYVEPRFAAETARAFTMLYALSQVEYANTVAEKIEPHSDVPRRLAAAWAHGVLSLSI</sequence>
<feature type="domain" description="RNA-directed RNA polymerase C-terminal" evidence="7">
    <location>
        <begin position="9"/>
        <end position="197"/>
    </location>
</feature>
<dbReference type="GO" id="GO:0003723">
    <property type="term" value="F:RNA binding"/>
    <property type="evidence" value="ECO:0007669"/>
    <property type="project" value="InterPro"/>
</dbReference>
<keyword evidence="5" id="KW-0693">Viral RNA replication</keyword>
<evidence type="ECO:0000256" key="4">
    <source>
        <dbReference type="ARBA" id="ARBA00022741"/>
    </source>
</evidence>
<proteinExistence type="predicted"/>
<keyword evidence="1 8" id="KW-0696">RNA-directed RNA polymerase</keyword>
<evidence type="ECO:0000256" key="2">
    <source>
        <dbReference type="ARBA" id="ARBA00022679"/>
    </source>
</evidence>
<keyword evidence="4" id="KW-0547">Nucleotide-binding</keyword>
<protein>
    <submittedName>
        <fullName evidence="8">RNA-dependent RNA polymerase</fullName>
    </submittedName>
</protein>
<evidence type="ECO:0000256" key="5">
    <source>
        <dbReference type="ARBA" id="ARBA00022953"/>
    </source>
</evidence>
<dbReference type="GO" id="GO:0000166">
    <property type="term" value="F:nucleotide binding"/>
    <property type="evidence" value="ECO:0007669"/>
    <property type="project" value="UniProtKB-KW"/>
</dbReference>
<dbReference type="EMBL" id="BK067194">
    <property type="protein sequence ID" value="DBA56744.1"/>
    <property type="molecule type" value="Genomic_RNA"/>
</dbReference>
<dbReference type="GO" id="GO:0006351">
    <property type="term" value="P:DNA-templated transcription"/>
    <property type="evidence" value="ECO:0007669"/>
    <property type="project" value="InterPro"/>
</dbReference>
<evidence type="ECO:0000256" key="3">
    <source>
        <dbReference type="ARBA" id="ARBA00022695"/>
    </source>
</evidence>